<comment type="similarity">
    <text evidence="7">Belongs to the binding-protein-dependent transport system permease family.</text>
</comment>
<organism evidence="8 9">
    <name type="scientific">Lachnoanaerobaculum umeaense</name>
    <dbReference type="NCBI Taxonomy" id="617123"/>
    <lineage>
        <taxon>Bacteria</taxon>
        <taxon>Bacillati</taxon>
        <taxon>Bacillota</taxon>
        <taxon>Clostridia</taxon>
        <taxon>Lachnospirales</taxon>
        <taxon>Lachnospiraceae</taxon>
        <taxon>Lachnoanaerobaculum</taxon>
    </lineage>
</organism>
<evidence type="ECO:0000256" key="5">
    <source>
        <dbReference type="ARBA" id="ARBA00022989"/>
    </source>
</evidence>
<proteinExistence type="inferred from homology"/>
<evidence type="ECO:0000256" key="3">
    <source>
        <dbReference type="ARBA" id="ARBA00022475"/>
    </source>
</evidence>
<gene>
    <name evidence="8" type="ORF">D4A81_07400</name>
</gene>
<keyword evidence="4 7" id="KW-0812">Transmembrane</keyword>
<keyword evidence="9" id="KW-1185">Reference proteome</keyword>
<name>A0A385Q0Q1_9FIRM</name>
<evidence type="ECO:0000256" key="1">
    <source>
        <dbReference type="ARBA" id="ARBA00004651"/>
    </source>
</evidence>
<dbReference type="RefSeq" id="WP_111524540.1">
    <property type="nucleotide sequence ID" value="NZ_CP032364.1"/>
</dbReference>
<evidence type="ECO:0000256" key="6">
    <source>
        <dbReference type="ARBA" id="ARBA00023136"/>
    </source>
</evidence>
<evidence type="ECO:0000256" key="4">
    <source>
        <dbReference type="ARBA" id="ARBA00022692"/>
    </source>
</evidence>
<dbReference type="PROSITE" id="PS50928">
    <property type="entry name" value="ABC_TM1"/>
    <property type="match status" value="1"/>
</dbReference>
<keyword evidence="5 7" id="KW-1133">Transmembrane helix</keyword>
<dbReference type="GO" id="GO:0005886">
    <property type="term" value="C:plasma membrane"/>
    <property type="evidence" value="ECO:0007669"/>
    <property type="project" value="UniProtKB-SubCell"/>
</dbReference>
<evidence type="ECO:0000256" key="7">
    <source>
        <dbReference type="RuleBase" id="RU363032"/>
    </source>
</evidence>
<keyword evidence="6 7" id="KW-0472">Membrane</keyword>
<keyword evidence="2 7" id="KW-0813">Transport</keyword>
<dbReference type="EMBL" id="CP032364">
    <property type="protein sequence ID" value="AYA99775.1"/>
    <property type="molecule type" value="Genomic_DNA"/>
</dbReference>
<comment type="subcellular location">
    <subcellularLocation>
        <location evidence="1 7">Cell membrane</location>
        <topology evidence="1 7">Multi-pass membrane protein</topology>
    </subcellularLocation>
</comment>
<feature type="transmembrane region" description="Helical" evidence="7">
    <location>
        <begin position="107"/>
        <end position="128"/>
    </location>
</feature>
<dbReference type="InterPro" id="IPR035906">
    <property type="entry name" value="MetI-like_sf"/>
</dbReference>
<keyword evidence="3" id="KW-1003">Cell membrane</keyword>
<dbReference type="Gene3D" id="1.10.3720.10">
    <property type="entry name" value="MetI-like"/>
    <property type="match status" value="1"/>
</dbReference>
<dbReference type="GO" id="GO:0055085">
    <property type="term" value="P:transmembrane transport"/>
    <property type="evidence" value="ECO:0007669"/>
    <property type="project" value="InterPro"/>
</dbReference>
<dbReference type="InterPro" id="IPR000515">
    <property type="entry name" value="MetI-like"/>
</dbReference>
<dbReference type="KEGG" id="lua:D4A81_07400"/>
<dbReference type="PANTHER" id="PTHR43005:SF1">
    <property type="entry name" value="SPERMIDINE_PUTRESCINE TRANSPORT SYSTEM PERMEASE PROTEIN"/>
    <property type="match status" value="1"/>
</dbReference>
<dbReference type="Pfam" id="PF00528">
    <property type="entry name" value="BPD_transp_1"/>
    <property type="match status" value="1"/>
</dbReference>
<feature type="transmembrane region" description="Helical" evidence="7">
    <location>
        <begin position="75"/>
        <end position="95"/>
    </location>
</feature>
<feature type="transmembrane region" description="Helical" evidence="7">
    <location>
        <begin position="158"/>
        <end position="180"/>
    </location>
</feature>
<feature type="transmembrane region" description="Helical" evidence="7">
    <location>
        <begin position="7"/>
        <end position="28"/>
    </location>
</feature>
<accession>A0A385Q0Q1</accession>
<dbReference type="OrthoDB" id="42781at2"/>
<dbReference type="CDD" id="cd06261">
    <property type="entry name" value="TM_PBP2"/>
    <property type="match status" value="1"/>
</dbReference>
<sequence length="297" mass="33781">MKQTKRSIITFMLPAVVLMVVIFLYPTLRTIAMSLFKVKSVTTPLVDWKFVGFGNFLKLFKTPLFVRSMVNILKIWIYNGIATMVLSMLFALAFTKDIRFKKFFRTIVYLPNVIAAIAVGYMWLLYVYNSRFGLLTTMFARLGLKALADYQWLNSEHMFFSMCIANVFGNVGYFMMMFIAGIEKIPKDYFEAASLEGITGFQRFRHIIFPLTKGVLRTAIVLWTTRTMGFFALSQVFSGVNTYTPMLFTYQTLFGTEVASESVNAGMAAAAAVLMTVIVVIVSMILNHAIKDDNYEI</sequence>
<evidence type="ECO:0000313" key="8">
    <source>
        <dbReference type="EMBL" id="AYA99775.1"/>
    </source>
</evidence>
<reference evidence="8 9" key="1">
    <citation type="submission" date="2018-09" db="EMBL/GenBank/DDBJ databases">
        <title>Genome sequencing of Lachnoanaerobaculum umeaense DSM 23576.</title>
        <authorList>
            <person name="Kook J.-K."/>
            <person name="Park S.-N."/>
            <person name="Lim Y.K."/>
        </authorList>
    </citation>
    <scope>NUCLEOTIDE SEQUENCE [LARGE SCALE GENOMIC DNA]</scope>
    <source>
        <strain evidence="9">DSM 23576 \ CCUG 58757</strain>
    </source>
</reference>
<dbReference type="AlphaFoldDB" id="A0A385Q0Q1"/>
<dbReference type="SUPFAM" id="SSF161098">
    <property type="entry name" value="MetI-like"/>
    <property type="match status" value="1"/>
</dbReference>
<feature type="transmembrane region" description="Helical" evidence="7">
    <location>
        <begin position="265"/>
        <end position="286"/>
    </location>
</feature>
<dbReference type="PANTHER" id="PTHR43005">
    <property type="entry name" value="BLR7065 PROTEIN"/>
    <property type="match status" value="1"/>
</dbReference>
<dbReference type="Proteomes" id="UP000265562">
    <property type="component" value="Chromosome"/>
</dbReference>
<evidence type="ECO:0000313" key="9">
    <source>
        <dbReference type="Proteomes" id="UP000265562"/>
    </source>
</evidence>
<protein>
    <submittedName>
        <fullName evidence="8">Sugar ABC transporter permease</fullName>
    </submittedName>
</protein>
<evidence type="ECO:0000256" key="2">
    <source>
        <dbReference type="ARBA" id="ARBA00022448"/>
    </source>
</evidence>